<keyword evidence="1" id="KW-1133">Transmembrane helix</keyword>
<accession>A0A1G2DAN2</accession>
<dbReference type="AlphaFoldDB" id="A0A1G2DAN2"/>
<evidence type="ECO:0000313" key="3">
    <source>
        <dbReference type="Proteomes" id="UP000178636"/>
    </source>
</evidence>
<protein>
    <submittedName>
        <fullName evidence="2">Uncharacterized protein</fullName>
    </submittedName>
</protein>
<keyword evidence="1" id="KW-0472">Membrane</keyword>
<dbReference type="EMBL" id="MHLO01000048">
    <property type="protein sequence ID" value="OGZ10687.1"/>
    <property type="molecule type" value="Genomic_DNA"/>
</dbReference>
<dbReference type="Proteomes" id="UP000178636">
    <property type="component" value="Unassembled WGS sequence"/>
</dbReference>
<evidence type="ECO:0000256" key="1">
    <source>
        <dbReference type="SAM" id="Phobius"/>
    </source>
</evidence>
<comment type="caution">
    <text evidence="2">The sequence shown here is derived from an EMBL/GenBank/DDBJ whole genome shotgun (WGS) entry which is preliminary data.</text>
</comment>
<evidence type="ECO:0000313" key="2">
    <source>
        <dbReference type="EMBL" id="OGZ10687.1"/>
    </source>
</evidence>
<sequence length="81" mass="8887">MAWAHGVGIETKEHVFLFLPFLAFLTMGFLHTLRDQLIENSRLRVALVVLAGLIVLIAFAMAGLGFITTSGFRSALEAIKL</sequence>
<feature type="transmembrane region" description="Helical" evidence="1">
    <location>
        <begin position="45"/>
        <end position="67"/>
    </location>
</feature>
<organism evidence="2 3">
    <name type="scientific">Candidatus Lloydbacteria bacterium RIFCSPHIGHO2_02_FULL_54_17</name>
    <dbReference type="NCBI Taxonomy" id="1798664"/>
    <lineage>
        <taxon>Bacteria</taxon>
        <taxon>Candidatus Lloydiibacteriota</taxon>
    </lineage>
</organism>
<feature type="transmembrane region" description="Helical" evidence="1">
    <location>
        <begin position="15"/>
        <end position="33"/>
    </location>
</feature>
<keyword evidence="1" id="KW-0812">Transmembrane</keyword>
<reference evidence="2 3" key="1">
    <citation type="journal article" date="2016" name="Nat. Commun.">
        <title>Thousands of microbial genomes shed light on interconnected biogeochemical processes in an aquifer system.</title>
        <authorList>
            <person name="Anantharaman K."/>
            <person name="Brown C.T."/>
            <person name="Hug L.A."/>
            <person name="Sharon I."/>
            <person name="Castelle C.J."/>
            <person name="Probst A.J."/>
            <person name="Thomas B.C."/>
            <person name="Singh A."/>
            <person name="Wilkins M.J."/>
            <person name="Karaoz U."/>
            <person name="Brodie E.L."/>
            <person name="Williams K.H."/>
            <person name="Hubbard S.S."/>
            <person name="Banfield J.F."/>
        </authorList>
    </citation>
    <scope>NUCLEOTIDE SEQUENCE [LARGE SCALE GENOMIC DNA]</scope>
</reference>
<name>A0A1G2DAN2_9BACT</name>
<proteinExistence type="predicted"/>
<gene>
    <name evidence="2" type="ORF">A3C93_01920</name>
</gene>